<reference evidence="1" key="2">
    <citation type="journal article" date="2017" name="Nat. Commun.">
        <title>Single-virus genomics reveals hidden cosmopolitan and abundant viruses.</title>
        <authorList>
            <person name="Martinez-Hernandez F."/>
            <person name="Fornas O."/>
            <person name="Lluesma Gomez M."/>
            <person name="Bolduc B."/>
            <person name="de la Cruz Pena M.J."/>
            <person name="Martinez J.M."/>
            <person name="Anton J."/>
            <person name="Gasol J.M."/>
            <person name="Rosselli R."/>
            <person name="Rodriguez-Valera F."/>
            <person name="Sullivan M.B."/>
            <person name="Acinas S.G."/>
            <person name="Martinez-Garcia M."/>
        </authorList>
    </citation>
    <scope>NUCLEOTIDE SEQUENCE</scope>
</reference>
<sequence>MNDQTRHRIDEVIGTNKARKYEDDTKKLIDKWINKCPVKIVKREETPPGFVYEKGEISLTLIPERK</sequence>
<name>A0A218MKI5_9VIRU</name>
<dbReference type="EMBL" id="KY052796">
    <property type="protein sequence ID" value="ASE99798.1"/>
    <property type="molecule type" value="Genomic_DNA"/>
</dbReference>
<evidence type="ECO:0000313" key="1">
    <source>
        <dbReference type="EMBL" id="ASE99798.1"/>
    </source>
</evidence>
<accession>A0A218MKI5</accession>
<protein>
    <submittedName>
        <fullName evidence="1">Uncharacterized protein</fullName>
    </submittedName>
</protein>
<organism evidence="1">
    <name type="scientific">uncultured virus</name>
    <dbReference type="NCBI Taxonomy" id="340016"/>
    <lineage>
        <taxon>Viruses</taxon>
        <taxon>environmental samples</taxon>
    </lineage>
</organism>
<reference evidence="1" key="1">
    <citation type="submission" date="2016-10" db="EMBL/GenBank/DDBJ databases">
        <authorList>
            <person name="Varghese N."/>
        </authorList>
    </citation>
    <scope>NUCLEOTIDE SEQUENCE</scope>
</reference>
<proteinExistence type="predicted"/>